<dbReference type="OrthoDB" id="3349961at2759"/>
<sequence length="121" mass="13980">MLFKLRPKESPWEVVERKAVDPVSMYPEDEEAGTYVFELPNDKSEADVRNAIVIARQQLLKEVAKKGFNILLSESWNLTIYRRGKHYRIEVRYCGRPAHTLGKLPSIHPPPFMEVLKDGLS</sequence>
<dbReference type="AlphaFoldDB" id="A0A6A4ILS6"/>
<evidence type="ECO:0000313" key="2">
    <source>
        <dbReference type="Proteomes" id="UP000799118"/>
    </source>
</evidence>
<proteinExistence type="predicted"/>
<dbReference type="EMBL" id="ML769384">
    <property type="protein sequence ID" value="KAE9410820.1"/>
    <property type="molecule type" value="Genomic_DNA"/>
</dbReference>
<reference evidence="1" key="1">
    <citation type="journal article" date="2019" name="Environ. Microbiol.">
        <title>Fungal ecological strategies reflected in gene transcription - a case study of two litter decomposers.</title>
        <authorList>
            <person name="Barbi F."/>
            <person name="Kohler A."/>
            <person name="Barry K."/>
            <person name="Baskaran P."/>
            <person name="Daum C."/>
            <person name="Fauchery L."/>
            <person name="Ihrmark K."/>
            <person name="Kuo A."/>
            <person name="LaButti K."/>
            <person name="Lipzen A."/>
            <person name="Morin E."/>
            <person name="Grigoriev I.V."/>
            <person name="Henrissat B."/>
            <person name="Lindahl B."/>
            <person name="Martin F."/>
        </authorList>
    </citation>
    <scope>NUCLEOTIDE SEQUENCE</scope>
    <source>
        <strain evidence="1">JB14</strain>
    </source>
</reference>
<keyword evidence="2" id="KW-1185">Reference proteome</keyword>
<dbReference type="Proteomes" id="UP000799118">
    <property type="component" value="Unassembled WGS sequence"/>
</dbReference>
<accession>A0A6A4ILS6</accession>
<evidence type="ECO:0000313" key="1">
    <source>
        <dbReference type="EMBL" id="KAE9410820.1"/>
    </source>
</evidence>
<organism evidence="1 2">
    <name type="scientific">Gymnopus androsaceus JB14</name>
    <dbReference type="NCBI Taxonomy" id="1447944"/>
    <lineage>
        <taxon>Eukaryota</taxon>
        <taxon>Fungi</taxon>
        <taxon>Dikarya</taxon>
        <taxon>Basidiomycota</taxon>
        <taxon>Agaricomycotina</taxon>
        <taxon>Agaricomycetes</taxon>
        <taxon>Agaricomycetidae</taxon>
        <taxon>Agaricales</taxon>
        <taxon>Marasmiineae</taxon>
        <taxon>Omphalotaceae</taxon>
        <taxon>Gymnopus</taxon>
    </lineage>
</organism>
<name>A0A6A4ILS6_9AGAR</name>
<gene>
    <name evidence="1" type="ORF">BT96DRAFT_930798</name>
</gene>
<protein>
    <submittedName>
        <fullName evidence="1">Uncharacterized protein</fullName>
    </submittedName>
</protein>